<comment type="caution">
    <text evidence="2">The sequence shown here is derived from an EMBL/GenBank/DDBJ whole genome shotgun (WGS) entry which is preliminary data.</text>
</comment>
<protein>
    <recommendedName>
        <fullName evidence="1">CobQ/CobB/MinD/ParA nucleotide binding domain-containing protein</fullName>
    </recommendedName>
</protein>
<evidence type="ECO:0000313" key="2">
    <source>
        <dbReference type="EMBL" id="GAA2507652.1"/>
    </source>
</evidence>
<dbReference type="InterPro" id="IPR002586">
    <property type="entry name" value="CobQ/CobB/MinD/ParA_Nub-bd_dom"/>
</dbReference>
<organism evidence="2 3">
    <name type="scientific">Streptomyces gobitricini</name>
    <dbReference type="NCBI Taxonomy" id="68211"/>
    <lineage>
        <taxon>Bacteria</taxon>
        <taxon>Bacillati</taxon>
        <taxon>Actinomycetota</taxon>
        <taxon>Actinomycetes</taxon>
        <taxon>Kitasatosporales</taxon>
        <taxon>Streptomycetaceae</taxon>
        <taxon>Streptomyces</taxon>
    </lineage>
</organism>
<evidence type="ECO:0000259" key="1">
    <source>
        <dbReference type="Pfam" id="PF01656"/>
    </source>
</evidence>
<accession>A0ABN3MUM5</accession>
<dbReference type="InterPro" id="IPR027417">
    <property type="entry name" value="P-loop_NTPase"/>
</dbReference>
<gene>
    <name evidence="2" type="ORF">GCM10010393_45590</name>
</gene>
<dbReference type="InterPro" id="IPR050625">
    <property type="entry name" value="ParA/MinD_ATPase"/>
</dbReference>
<reference evidence="2 3" key="1">
    <citation type="journal article" date="2019" name="Int. J. Syst. Evol. Microbiol.">
        <title>The Global Catalogue of Microorganisms (GCM) 10K type strain sequencing project: providing services to taxonomists for standard genome sequencing and annotation.</title>
        <authorList>
            <consortium name="The Broad Institute Genomics Platform"/>
            <consortium name="The Broad Institute Genome Sequencing Center for Infectious Disease"/>
            <person name="Wu L."/>
            <person name="Ma J."/>
        </authorList>
    </citation>
    <scope>NUCLEOTIDE SEQUENCE [LARGE SCALE GENOMIC DNA]</scope>
    <source>
        <strain evidence="2 3">JCM 5062</strain>
    </source>
</reference>
<dbReference type="Proteomes" id="UP001499942">
    <property type="component" value="Unassembled WGS sequence"/>
</dbReference>
<dbReference type="EMBL" id="BAAASR010000025">
    <property type="protein sequence ID" value="GAA2507652.1"/>
    <property type="molecule type" value="Genomic_DNA"/>
</dbReference>
<dbReference type="Pfam" id="PF01656">
    <property type="entry name" value="CbiA"/>
    <property type="match status" value="1"/>
</dbReference>
<dbReference type="PANTHER" id="PTHR43384">
    <property type="entry name" value="SEPTUM SITE-DETERMINING PROTEIN MIND HOMOLOG, CHLOROPLASTIC-RELATED"/>
    <property type="match status" value="1"/>
</dbReference>
<sequence length="351" mass="38418">MAFVIHDGNAGQSRHYAPLRYLNMKIAFVGKGGSGKTTLSSLFIRHLVANEVPVLAVDADINQHLGAALGLDEAGAAALPAMGAHLPLIKEYLRGTNPRIPSAETMIKTTPPGEGSRLLRVGEDNPIYEACARPVRLDDGDIRLMATGPFTEADLGVACYHSKVGAVELCLNHLVDGPEEYVVVDMTAGSDSFASGMFTRFDMTFLIAEPTRKGVSVYRQYKEYARDFGVELRVVGNKVQGMEDVDFLREEIGDDLLVTVGHSNWVRSMEKGRPARFELLEAENRMALQSLQNAADDSYRHRDWERYTRQMVHFHLKNAESWGNAKTGADLAAQVDPGFVLGEGLGAVQPA</sequence>
<evidence type="ECO:0000313" key="3">
    <source>
        <dbReference type="Proteomes" id="UP001499942"/>
    </source>
</evidence>
<dbReference type="SUPFAM" id="SSF52540">
    <property type="entry name" value="P-loop containing nucleoside triphosphate hydrolases"/>
    <property type="match status" value="1"/>
</dbReference>
<dbReference type="Gene3D" id="3.40.50.300">
    <property type="entry name" value="P-loop containing nucleotide triphosphate hydrolases"/>
    <property type="match status" value="1"/>
</dbReference>
<name>A0ABN3MUM5_9ACTN</name>
<feature type="domain" description="CobQ/CobB/MinD/ParA nucleotide binding" evidence="1">
    <location>
        <begin position="30"/>
        <end position="229"/>
    </location>
</feature>
<proteinExistence type="predicted"/>
<keyword evidence="3" id="KW-1185">Reference proteome</keyword>
<dbReference type="PANTHER" id="PTHR43384:SF15">
    <property type="entry name" value="ATP-BINDING PROTEIN"/>
    <property type="match status" value="1"/>
</dbReference>